<protein>
    <recommendedName>
        <fullName evidence="3">Acetyltransferase (Isoleucine patch superfamily)</fullName>
    </recommendedName>
</protein>
<dbReference type="AlphaFoldDB" id="A0A423I7U0"/>
<dbReference type="SUPFAM" id="SSF51161">
    <property type="entry name" value="Trimeric LpxA-like enzymes"/>
    <property type="match status" value="1"/>
</dbReference>
<dbReference type="InterPro" id="IPR011004">
    <property type="entry name" value="Trimer_LpxA-like_sf"/>
</dbReference>
<evidence type="ECO:0008006" key="3">
    <source>
        <dbReference type="Google" id="ProtNLM"/>
    </source>
</evidence>
<proteinExistence type="predicted"/>
<evidence type="ECO:0000313" key="1">
    <source>
        <dbReference type="EMBL" id="RON21506.1"/>
    </source>
</evidence>
<dbReference type="Proteomes" id="UP000284168">
    <property type="component" value="Unassembled WGS sequence"/>
</dbReference>
<dbReference type="Gene3D" id="2.160.10.10">
    <property type="entry name" value="Hexapeptide repeat proteins"/>
    <property type="match status" value="1"/>
</dbReference>
<name>A0A423I7U0_9PSED</name>
<gene>
    <name evidence="1" type="ORF">BK663_28155</name>
</gene>
<sequence length="453" mass="50536">MIKHYMDASVSVSPLELDSDIQELGALERALSSADVSQPVPRYVKTLRELRKASQTISCHRDEIKFGVTFGERLKELGDDFGLSPEHFSVNTSGSPLLVKEQVGEHLISPTHFENGAYFSHPHADHQLDHSAQDLPSIKIGQYVRFGRNAAVNAGGDVDIGDGVWLSPGSQLLRQDHDPYGRLSIGSRTVAMTRLPPVRLCDYAWVGREAIVGWNADYLGKASIVGIRSFLNTWVGDYSIVGDQGKVLQYLPFKAHLMETYQPSIEQTLQVSNWAAINSDWLMIYRDSPKRETPTLPAPLAEYLDTPGKKSVLLIAPSDNAQLQAFGQHSLDVISSSRQPFAHHLQWAQDYGHKQLRLRADLDFSRLPFASAGDFHYRRRLGYSLIVANSSPVEAEPCRVYVNELARVLATQALLLVPITDVLQAQLSVYQDLFHLRGEVEFDGASFMLMKKI</sequence>
<dbReference type="EMBL" id="MOBN01000049">
    <property type="protein sequence ID" value="RON21506.1"/>
    <property type="molecule type" value="Genomic_DNA"/>
</dbReference>
<accession>A0A423I7U0</accession>
<reference evidence="1 2" key="1">
    <citation type="submission" date="2016-10" db="EMBL/GenBank/DDBJ databases">
        <title>Comparative genome analysis of multiple Pseudomonas spp. focuses on biocontrol and plant growth promoting traits.</title>
        <authorList>
            <person name="Tao X.-Y."/>
            <person name="Taylor C.G."/>
        </authorList>
    </citation>
    <scope>NUCLEOTIDE SEQUENCE [LARGE SCALE GENOMIC DNA]</scope>
    <source>
        <strain evidence="1 2">48C10</strain>
    </source>
</reference>
<evidence type="ECO:0000313" key="2">
    <source>
        <dbReference type="Proteomes" id="UP000284168"/>
    </source>
</evidence>
<organism evidence="1 2">
    <name type="scientific">Pseudomonas lini</name>
    <dbReference type="NCBI Taxonomy" id="163011"/>
    <lineage>
        <taxon>Bacteria</taxon>
        <taxon>Pseudomonadati</taxon>
        <taxon>Pseudomonadota</taxon>
        <taxon>Gammaproteobacteria</taxon>
        <taxon>Pseudomonadales</taxon>
        <taxon>Pseudomonadaceae</taxon>
        <taxon>Pseudomonas</taxon>
    </lineage>
</organism>
<comment type="caution">
    <text evidence="1">The sequence shown here is derived from an EMBL/GenBank/DDBJ whole genome shotgun (WGS) entry which is preliminary data.</text>
</comment>